<dbReference type="EMBL" id="FXAZ01000003">
    <property type="protein sequence ID" value="SMG46039.1"/>
    <property type="molecule type" value="Genomic_DNA"/>
</dbReference>
<name>A0A1X7KYR8_9BACL</name>
<dbReference type="AlphaFoldDB" id="A0A1X7KYR8"/>
<accession>A0A1X7KYR8</accession>
<organism evidence="1 2">
    <name type="scientific">Paenibacillus aquistagni</name>
    <dbReference type="NCBI Taxonomy" id="1852522"/>
    <lineage>
        <taxon>Bacteria</taxon>
        <taxon>Bacillati</taxon>
        <taxon>Bacillota</taxon>
        <taxon>Bacilli</taxon>
        <taxon>Bacillales</taxon>
        <taxon>Paenibacillaceae</taxon>
        <taxon>Paenibacillus</taxon>
    </lineage>
</organism>
<dbReference type="InterPro" id="IPR045527">
    <property type="entry name" value="DUF6470"/>
</dbReference>
<dbReference type="Proteomes" id="UP000193834">
    <property type="component" value="Unassembled WGS sequence"/>
</dbReference>
<gene>
    <name evidence="1" type="ORF">SAMN06295960_2804</name>
</gene>
<dbReference type="Pfam" id="PF20074">
    <property type="entry name" value="DUF6470"/>
    <property type="match status" value="1"/>
</dbReference>
<dbReference type="OrthoDB" id="2604938at2"/>
<sequence length="134" mass="15021">MMIGSILQQMRQAPTFQYEPAELDIKWQPAEMDADWDAIWEEIGVLPSSALTKSLSEEAVRKGLESIQTRAQEGDRVGNIAKGSVTPGQIAFERYMRDGKKEVQLEALPRFGVSIDVRVYPPEIEVKTKGVVRS</sequence>
<evidence type="ECO:0000313" key="1">
    <source>
        <dbReference type="EMBL" id="SMG46039.1"/>
    </source>
</evidence>
<reference evidence="1 2" key="1">
    <citation type="submission" date="2017-04" db="EMBL/GenBank/DDBJ databases">
        <authorList>
            <person name="Afonso C.L."/>
            <person name="Miller P.J."/>
            <person name="Scott M.A."/>
            <person name="Spackman E."/>
            <person name="Goraichik I."/>
            <person name="Dimitrov K.M."/>
            <person name="Suarez D.L."/>
            <person name="Swayne D.E."/>
        </authorList>
    </citation>
    <scope>NUCLEOTIDE SEQUENCE [LARGE SCALE GENOMIC DNA]</scope>
    <source>
        <strain evidence="1 2">11</strain>
    </source>
</reference>
<protein>
    <submittedName>
        <fullName evidence="1">Uncharacterized protein</fullName>
    </submittedName>
</protein>
<keyword evidence="2" id="KW-1185">Reference proteome</keyword>
<dbReference type="RefSeq" id="WP_085494964.1">
    <property type="nucleotide sequence ID" value="NZ_FXAZ01000003.1"/>
</dbReference>
<proteinExistence type="predicted"/>
<evidence type="ECO:0000313" key="2">
    <source>
        <dbReference type="Proteomes" id="UP000193834"/>
    </source>
</evidence>
<dbReference type="STRING" id="1852522.SAMN06295960_2804"/>